<name>A0A504TTC4_9HYPH</name>
<keyword evidence="3" id="KW-1185">Reference proteome</keyword>
<feature type="domain" description="Antitoxin Xre/MbcA/ParS-like toxin-binding" evidence="1">
    <location>
        <begin position="65"/>
        <end position="113"/>
    </location>
</feature>
<organism evidence="2 3">
    <name type="scientific">Rhizobium glycinendophyticum</name>
    <dbReference type="NCBI Taxonomy" id="2589807"/>
    <lineage>
        <taxon>Bacteria</taxon>
        <taxon>Pseudomonadati</taxon>
        <taxon>Pseudomonadota</taxon>
        <taxon>Alphaproteobacteria</taxon>
        <taxon>Hyphomicrobiales</taxon>
        <taxon>Rhizobiaceae</taxon>
        <taxon>Rhizobium/Agrobacterium group</taxon>
        <taxon>Rhizobium</taxon>
    </lineage>
</organism>
<evidence type="ECO:0000313" key="3">
    <source>
        <dbReference type="Proteomes" id="UP000316429"/>
    </source>
</evidence>
<dbReference type="RefSeq" id="WP_140831221.1">
    <property type="nucleotide sequence ID" value="NZ_VFYP01000004.1"/>
</dbReference>
<dbReference type="InterPro" id="IPR024467">
    <property type="entry name" value="Xre/MbcA/ParS-like_toxin-bd"/>
</dbReference>
<sequence>MGLAQYADQGLFSPRKIAEVLRTTSEEIARTAGLGKDAIQRKDRIRSDKTQRRLREMTEIVNKLEPRFGSALVAYAWYRSEPLPGFSGMTAMQLVRDGRAEEVLDYIDAVDAGVHA</sequence>
<evidence type="ECO:0000313" key="2">
    <source>
        <dbReference type="EMBL" id="TPP05978.1"/>
    </source>
</evidence>
<comment type="caution">
    <text evidence="2">The sequence shown here is derived from an EMBL/GenBank/DDBJ whole genome shotgun (WGS) entry which is preliminary data.</text>
</comment>
<dbReference type="OrthoDB" id="582619at2"/>
<dbReference type="Pfam" id="PF09722">
    <property type="entry name" value="Xre_MbcA_ParS_C"/>
    <property type="match status" value="1"/>
</dbReference>
<dbReference type="Proteomes" id="UP000316429">
    <property type="component" value="Unassembled WGS sequence"/>
</dbReference>
<proteinExistence type="predicted"/>
<gene>
    <name evidence="2" type="ORF">FJQ55_19785</name>
</gene>
<evidence type="ECO:0000259" key="1">
    <source>
        <dbReference type="Pfam" id="PF09722"/>
    </source>
</evidence>
<dbReference type="EMBL" id="VFYP01000004">
    <property type="protein sequence ID" value="TPP05978.1"/>
    <property type="molecule type" value="Genomic_DNA"/>
</dbReference>
<accession>A0A504TTC4</accession>
<protein>
    <submittedName>
        <fullName evidence="2">DUF2384 domain-containing protein</fullName>
    </submittedName>
</protein>
<reference evidence="2 3" key="1">
    <citation type="submission" date="2019-06" db="EMBL/GenBank/DDBJ databases">
        <title>Rhizobium sp. CL12 isolated from roots of soybean.</title>
        <authorList>
            <person name="Wang C."/>
        </authorList>
    </citation>
    <scope>NUCLEOTIDE SEQUENCE [LARGE SCALE GENOMIC DNA]</scope>
    <source>
        <strain evidence="2 3">CL12</strain>
    </source>
</reference>
<dbReference type="AlphaFoldDB" id="A0A504TTC4"/>